<accession>A0A1S3IEL3</accession>
<keyword evidence="3" id="KW-1185">Reference proteome</keyword>
<feature type="region of interest" description="Disordered" evidence="1">
    <location>
        <begin position="676"/>
        <end position="712"/>
    </location>
</feature>
<dbReference type="GeneID" id="106163523"/>
<dbReference type="Proteomes" id="UP000085678">
    <property type="component" value="Unplaced"/>
</dbReference>
<dbReference type="InParanoid" id="A0A1S3IEL3"/>
<evidence type="ECO:0000256" key="1">
    <source>
        <dbReference type="SAM" id="MobiDB-lite"/>
    </source>
</evidence>
<keyword evidence="2" id="KW-0732">Signal</keyword>
<protein>
    <submittedName>
        <fullName evidence="4">Uncharacterized protein LOC106163523</fullName>
    </submittedName>
</protein>
<reference evidence="4" key="1">
    <citation type="submission" date="2025-08" db="UniProtKB">
        <authorList>
            <consortium name="RefSeq"/>
        </authorList>
    </citation>
    <scope>IDENTIFICATION</scope>
    <source>
        <tissue evidence="4">Gonads</tissue>
    </source>
</reference>
<dbReference type="RefSeq" id="XP_013396583.1">
    <property type="nucleotide sequence ID" value="XM_013541129.1"/>
</dbReference>
<dbReference type="AlphaFoldDB" id="A0A1S3IEL3"/>
<organism evidence="3 4">
    <name type="scientific">Lingula anatina</name>
    <name type="common">Brachiopod</name>
    <name type="synonym">Lingula unguis</name>
    <dbReference type="NCBI Taxonomy" id="7574"/>
    <lineage>
        <taxon>Eukaryota</taxon>
        <taxon>Metazoa</taxon>
        <taxon>Spiralia</taxon>
        <taxon>Lophotrochozoa</taxon>
        <taxon>Brachiopoda</taxon>
        <taxon>Linguliformea</taxon>
        <taxon>Lingulata</taxon>
        <taxon>Lingulida</taxon>
        <taxon>Linguloidea</taxon>
        <taxon>Lingulidae</taxon>
        <taxon>Lingula</taxon>
    </lineage>
</organism>
<proteinExistence type="predicted"/>
<feature type="chain" id="PRO_5010320817" evidence="2">
    <location>
        <begin position="24"/>
        <end position="737"/>
    </location>
</feature>
<feature type="compositionally biased region" description="Low complexity" evidence="1">
    <location>
        <begin position="677"/>
        <end position="707"/>
    </location>
</feature>
<evidence type="ECO:0000313" key="4">
    <source>
        <dbReference type="RefSeq" id="XP_013396583.1"/>
    </source>
</evidence>
<gene>
    <name evidence="4" type="primary">LOC106163523</name>
</gene>
<name>A0A1S3IEL3_LINAN</name>
<feature type="signal peptide" evidence="2">
    <location>
        <begin position="1"/>
        <end position="23"/>
    </location>
</feature>
<evidence type="ECO:0000313" key="3">
    <source>
        <dbReference type="Proteomes" id="UP000085678"/>
    </source>
</evidence>
<evidence type="ECO:0000256" key="2">
    <source>
        <dbReference type="SAM" id="SignalP"/>
    </source>
</evidence>
<dbReference type="KEGG" id="lak:106163523"/>
<sequence length="737" mass="80366">MATASLLISTVVFACIGIQVAICCNTTIAVQCMLDYWPPADIGTPRFNADLILSMANGNGVAADVICREATVVLEADVCLREALANCDSAAFEKVQTENGWVVEKLTTVNQLAQISVQIRSLCQGNQSPASVPVNNSTAGCENFTQDVTSIQACFSTISSLSSGLRLDNVTASTRTQLCTILSEAVTCGNAIANTTRCEAVHARYQNQILPSFQQVQQLCIEGDIEALPGCGNYRLVTRDVHGCFNNLSSVLRGIRLDNVTAADRTYICSTLSEAVTCGNAIANTSRCEAVHARYQNQILPSFQQVQQLCIEENIEALPGCENYRQVSRDVHGCFNNLANVLRGTRLDNVTTADRTYICSTLSEAVTCGNAIANTSRCEAVHARYQNQILPPFQQVQQFCIEGDIEALPGCEQFTQEIRNVHGCFNNVTFVLSGIRLDNVTAADRTYLCRTLGEAKHCGQVIVNSSRCEQLQSQYYSQIAVSLVQVEQFCTQEQVVAPPGCENFNQEIQSVYECFSDVSRIFNAIRLDNVTADVRVTLCTALANAKNCGEFVTNGSLCHDLKTQYHNQILTSFSPVEPYCTQDVKAQGHAEECVRLTEWFFQCLAPLAPYSGIDLSQNPNVVPELCRQYPIVQQCQENLFLQVNQSCPQVVTQRFDGVLNSQKTLHNTYCVPPTLVNSSPKTPKTSVKSASSTASSAQNTTPATASNKQTSSDARKVASIWAPLLVVLSLLQTAPLL</sequence>